<feature type="binding site" evidence="7 8">
    <location>
        <position position="73"/>
    </location>
    <ligand>
        <name>S-adenosyl-L-methionine</name>
        <dbReference type="ChEBI" id="CHEBI:59789"/>
    </ligand>
</feature>
<evidence type="ECO:0000256" key="8">
    <source>
        <dbReference type="PROSITE-ProRule" id="PRU01026"/>
    </source>
</evidence>
<keyword evidence="2 7" id="KW-0698">rRNA processing</keyword>
<comment type="subcellular location">
    <subcellularLocation>
        <location evidence="7">Cytoplasm</location>
    </subcellularLocation>
</comment>
<evidence type="ECO:0000256" key="2">
    <source>
        <dbReference type="ARBA" id="ARBA00022552"/>
    </source>
</evidence>
<organism evidence="10 11">
    <name type="scientific">Mariprofundus ferrinatatus</name>
    <dbReference type="NCBI Taxonomy" id="1921087"/>
    <lineage>
        <taxon>Bacteria</taxon>
        <taxon>Pseudomonadati</taxon>
        <taxon>Pseudomonadota</taxon>
        <taxon>Candidatius Mariprofundia</taxon>
        <taxon>Mariprofundales</taxon>
        <taxon>Mariprofundaceae</taxon>
        <taxon>Mariprofundus</taxon>
    </lineage>
</organism>
<dbReference type="GO" id="GO:0052908">
    <property type="term" value="F:16S rRNA (adenine(1518)-N(6)/adenine(1519)-N(6))-dimethyltransferase activity"/>
    <property type="evidence" value="ECO:0007669"/>
    <property type="project" value="UniProtKB-EC"/>
</dbReference>
<evidence type="ECO:0000256" key="7">
    <source>
        <dbReference type="HAMAP-Rule" id="MF_00607"/>
    </source>
</evidence>
<dbReference type="InterPro" id="IPR001737">
    <property type="entry name" value="KsgA/Erm"/>
</dbReference>
<comment type="catalytic activity">
    <reaction evidence="7">
        <text>adenosine(1518)/adenosine(1519) in 16S rRNA + 4 S-adenosyl-L-methionine = N(6)-dimethyladenosine(1518)/N(6)-dimethyladenosine(1519) in 16S rRNA + 4 S-adenosyl-L-homocysteine + 4 H(+)</text>
        <dbReference type="Rhea" id="RHEA:19609"/>
        <dbReference type="Rhea" id="RHEA-COMP:10232"/>
        <dbReference type="Rhea" id="RHEA-COMP:10233"/>
        <dbReference type="ChEBI" id="CHEBI:15378"/>
        <dbReference type="ChEBI" id="CHEBI:57856"/>
        <dbReference type="ChEBI" id="CHEBI:59789"/>
        <dbReference type="ChEBI" id="CHEBI:74411"/>
        <dbReference type="ChEBI" id="CHEBI:74493"/>
        <dbReference type="EC" id="2.1.1.182"/>
    </reaction>
</comment>
<keyword evidence="6 7" id="KW-0694">RNA-binding</keyword>
<protein>
    <recommendedName>
        <fullName evidence="7">Ribosomal RNA small subunit methyltransferase A</fullName>
        <ecNumber evidence="7">2.1.1.182</ecNumber>
    </recommendedName>
    <alternativeName>
        <fullName evidence="7">16S rRNA (adenine(1518)-N(6)/adenine(1519)-N(6))-dimethyltransferase</fullName>
    </alternativeName>
    <alternativeName>
        <fullName evidence="7">16S rRNA dimethyladenosine transferase</fullName>
    </alternativeName>
    <alternativeName>
        <fullName evidence="7">16S rRNA dimethylase</fullName>
    </alternativeName>
    <alternativeName>
        <fullName evidence="7">S-adenosylmethionine-6-N', N'-adenosyl(rRNA) dimethyltransferase</fullName>
    </alternativeName>
</protein>
<evidence type="ECO:0000256" key="1">
    <source>
        <dbReference type="ARBA" id="ARBA00022490"/>
    </source>
</evidence>
<accession>A0A2K8L0S8</accession>
<dbReference type="KEGG" id="mfn:Ga0123462_0018"/>
<dbReference type="GO" id="GO:0005829">
    <property type="term" value="C:cytosol"/>
    <property type="evidence" value="ECO:0007669"/>
    <property type="project" value="TreeGrafter"/>
</dbReference>
<dbReference type="PROSITE" id="PS51689">
    <property type="entry name" value="SAM_RNA_A_N6_MT"/>
    <property type="match status" value="1"/>
</dbReference>
<proteinExistence type="inferred from homology"/>
<gene>
    <name evidence="7" type="primary">rsmA</name>
    <name evidence="7" type="synonym">ksgA</name>
    <name evidence="10" type="ORF">Ga0123462_0018</name>
</gene>
<feature type="binding site" evidence="7 8">
    <location>
        <position position="27"/>
    </location>
    <ligand>
        <name>S-adenosyl-L-methionine</name>
        <dbReference type="ChEBI" id="CHEBI:59789"/>
    </ligand>
</feature>
<name>A0A2K8L0S8_9PROT</name>
<dbReference type="EMBL" id="CP018800">
    <property type="protein sequence ID" value="ATX80898.1"/>
    <property type="molecule type" value="Genomic_DNA"/>
</dbReference>
<feature type="domain" description="Ribosomal RNA adenine methylase transferase N-terminal" evidence="9">
    <location>
        <begin position="34"/>
        <end position="202"/>
    </location>
</feature>
<keyword evidence="1 7" id="KW-0963">Cytoplasm</keyword>
<dbReference type="PROSITE" id="PS01131">
    <property type="entry name" value="RRNA_A_DIMETH"/>
    <property type="match status" value="1"/>
</dbReference>
<dbReference type="InterPro" id="IPR023165">
    <property type="entry name" value="rRNA_Ade_diMease-like_C"/>
</dbReference>
<dbReference type="Proteomes" id="UP000231637">
    <property type="component" value="Chromosome"/>
</dbReference>
<comment type="similarity">
    <text evidence="7">Belongs to the class I-like SAM-binding methyltransferase superfamily. rRNA adenine N(6)-methyltransferase family. RsmA subfamily.</text>
</comment>
<dbReference type="SMART" id="SM00650">
    <property type="entry name" value="rADc"/>
    <property type="match status" value="1"/>
</dbReference>
<keyword evidence="4 7" id="KW-0808">Transferase</keyword>
<dbReference type="Pfam" id="PF00398">
    <property type="entry name" value="RrnaAD"/>
    <property type="match status" value="1"/>
</dbReference>
<feature type="binding site" evidence="7 8">
    <location>
        <position position="29"/>
    </location>
    <ligand>
        <name>S-adenosyl-L-methionine</name>
        <dbReference type="ChEBI" id="CHEBI:59789"/>
    </ligand>
</feature>
<evidence type="ECO:0000313" key="10">
    <source>
        <dbReference type="EMBL" id="ATX80898.1"/>
    </source>
</evidence>
<dbReference type="HAMAP" id="MF_00607">
    <property type="entry name" value="16SrRNA_methyltr_A"/>
    <property type="match status" value="1"/>
</dbReference>
<keyword evidence="5 7" id="KW-0949">S-adenosyl-L-methionine</keyword>
<evidence type="ECO:0000256" key="6">
    <source>
        <dbReference type="ARBA" id="ARBA00022884"/>
    </source>
</evidence>
<evidence type="ECO:0000256" key="3">
    <source>
        <dbReference type="ARBA" id="ARBA00022603"/>
    </source>
</evidence>
<dbReference type="PANTHER" id="PTHR11727">
    <property type="entry name" value="DIMETHYLADENOSINE TRANSFERASE"/>
    <property type="match status" value="1"/>
</dbReference>
<sequence>MIGAVIGYASAMSSHLEQQAKKSLGQHFLRDFSAIRRIVSAIPEGATAIEIGPGPGALTESLLKRVSHLTVIEMDNRFAAQWQGEAEENPALSVIHGDVMQELDGAIVSCAPQWIAGNLPYNISGPLTAKLAGFSLSGGMVLMYQREVAERIASEPGSKVYGGLSVLVRHYYDVRRLLTLPPGAFSPPPKVHSAVILMTPHGKTPPCSYESLQKAVRQGFAHRRKTIANNFRGDLSAEQFESIGIDPRKRPEQLDYDAWSRITLALSRRD</sequence>
<dbReference type="SUPFAM" id="SSF53335">
    <property type="entry name" value="S-adenosyl-L-methionine-dependent methyltransferases"/>
    <property type="match status" value="1"/>
</dbReference>
<evidence type="ECO:0000256" key="4">
    <source>
        <dbReference type="ARBA" id="ARBA00022679"/>
    </source>
</evidence>
<dbReference type="InterPro" id="IPR011530">
    <property type="entry name" value="rRNA_adenine_dimethylase"/>
</dbReference>
<feature type="binding site" evidence="7 8">
    <location>
        <position position="52"/>
    </location>
    <ligand>
        <name>S-adenosyl-L-methionine</name>
        <dbReference type="ChEBI" id="CHEBI:59789"/>
    </ligand>
</feature>
<keyword evidence="11" id="KW-1185">Reference proteome</keyword>
<dbReference type="InterPro" id="IPR020598">
    <property type="entry name" value="rRNA_Ade_methylase_Trfase_N"/>
</dbReference>
<dbReference type="AlphaFoldDB" id="A0A2K8L0S8"/>
<dbReference type="EC" id="2.1.1.182" evidence="7"/>
<evidence type="ECO:0000259" key="9">
    <source>
        <dbReference type="SMART" id="SM00650"/>
    </source>
</evidence>
<evidence type="ECO:0000313" key="11">
    <source>
        <dbReference type="Proteomes" id="UP000231637"/>
    </source>
</evidence>
<keyword evidence="3 7" id="KW-0489">Methyltransferase</keyword>
<dbReference type="RefSeq" id="WP_232726464.1">
    <property type="nucleotide sequence ID" value="NZ_CP018800.1"/>
</dbReference>
<evidence type="ECO:0000256" key="5">
    <source>
        <dbReference type="ARBA" id="ARBA00022691"/>
    </source>
</evidence>
<dbReference type="NCBIfam" id="TIGR00755">
    <property type="entry name" value="ksgA"/>
    <property type="match status" value="1"/>
</dbReference>
<dbReference type="Gene3D" id="1.10.8.100">
    <property type="entry name" value="Ribosomal RNA adenine dimethylase-like, domain 2"/>
    <property type="match status" value="1"/>
</dbReference>
<dbReference type="InterPro" id="IPR029063">
    <property type="entry name" value="SAM-dependent_MTases_sf"/>
</dbReference>
<comment type="function">
    <text evidence="7">Specifically dimethylates two adjacent adenosines (A1518 and A1519) in the loop of a conserved hairpin near the 3'-end of 16S rRNA in the 30S particle. May play a critical role in biogenesis of 30S subunits.</text>
</comment>
<dbReference type="InterPro" id="IPR020596">
    <property type="entry name" value="rRNA_Ade_Mease_Trfase_CS"/>
</dbReference>
<reference evidence="10 11" key="1">
    <citation type="submission" date="2016-12" db="EMBL/GenBank/DDBJ databases">
        <title>Isolation and genomic insights into novel planktonic Zetaproteobacteria from stratified waters of the Chesapeake Bay.</title>
        <authorList>
            <person name="McAllister S.M."/>
            <person name="Kato S."/>
            <person name="Chan C.S."/>
            <person name="Chiu B.K."/>
            <person name="Field E.K."/>
        </authorList>
    </citation>
    <scope>NUCLEOTIDE SEQUENCE [LARGE SCALE GENOMIC DNA]</scope>
    <source>
        <strain evidence="10 11">CP-8</strain>
    </source>
</reference>
<dbReference type="PANTHER" id="PTHR11727:SF7">
    <property type="entry name" value="DIMETHYLADENOSINE TRANSFERASE-RELATED"/>
    <property type="match status" value="1"/>
</dbReference>
<dbReference type="Gene3D" id="3.40.50.150">
    <property type="entry name" value="Vaccinia Virus protein VP39"/>
    <property type="match status" value="1"/>
</dbReference>
<dbReference type="GO" id="GO:0003723">
    <property type="term" value="F:RNA binding"/>
    <property type="evidence" value="ECO:0007669"/>
    <property type="project" value="UniProtKB-UniRule"/>
</dbReference>
<feature type="binding site" evidence="7 8">
    <location>
        <position position="98"/>
    </location>
    <ligand>
        <name>S-adenosyl-L-methionine</name>
        <dbReference type="ChEBI" id="CHEBI:59789"/>
    </ligand>
</feature>
<feature type="binding site" evidence="7 8">
    <location>
        <position position="118"/>
    </location>
    <ligand>
        <name>S-adenosyl-L-methionine</name>
        <dbReference type="ChEBI" id="CHEBI:59789"/>
    </ligand>
</feature>